<sequence length="69" mass="7939">MSAEMLDELQTTLPRSHLVYHGQADARGCRNYEPRNNPQQPPLKPIQWRKVCTALQKKTLCMTPFGEDV</sequence>
<organism evidence="1 2">
    <name type="scientific">Liparis tanakae</name>
    <name type="common">Tanaka's snailfish</name>
    <dbReference type="NCBI Taxonomy" id="230148"/>
    <lineage>
        <taxon>Eukaryota</taxon>
        <taxon>Metazoa</taxon>
        <taxon>Chordata</taxon>
        <taxon>Craniata</taxon>
        <taxon>Vertebrata</taxon>
        <taxon>Euteleostomi</taxon>
        <taxon>Actinopterygii</taxon>
        <taxon>Neopterygii</taxon>
        <taxon>Teleostei</taxon>
        <taxon>Neoteleostei</taxon>
        <taxon>Acanthomorphata</taxon>
        <taxon>Eupercaria</taxon>
        <taxon>Perciformes</taxon>
        <taxon>Cottioidei</taxon>
        <taxon>Cottales</taxon>
        <taxon>Liparidae</taxon>
        <taxon>Liparis</taxon>
    </lineage>
</organism>
<dbReference type="AlphaFoldDB" id="A0A4Z2HRA8"/>
<protein>
    <submittedName>
        <fullName evidence="1">Uncharacterized protein</fullName>
    </submittedName>
</protein>
<reference evidence="1 2" key="1">
    <citation type="submission" date="2019-03" db="EMBL/GenBank/DDBJ databases">
        <title>First draft genome of Liparis tanakae, snailfish: a comprehensive survey of snailfish specific genes.</title>
        <authorList>
            <person name="Kim W."/>
            <person name="Song I."/>
            <person name="Jeong J.-H."/>
            <person name="Kim D."/>
            <person name="Kim S."/>
            <person name="Ryu S."/>
            <person name="Song J.Y."/>
            <person name="Lee S.K."/>
        </authorList>
    </citation>
    <scope>NUCLEOTIDE SEQUENCE [LARGE SCALE GENOMIC DNA]</scope>
    <source>
        <tissue evidence="1">Muscle</tissue>
    </source>
</reference>
<comment type="caution">
    <text evidence="1">The sequence shown here is derived from an EMBL/GenBank/DDBJ whole genome shotgun (WGS) entry which is preliminary data.</text>
</comment>
<evidence type="ECO:0000313" key="2">
    <source>
        <dbReference type="Proteomes" id="UP000314294"/>
    </source>
</evidence>
<accession>A0A4Z2HRA8</accession>
<dbReference type="EMBL" id="SRLO01000202">
    <property type="protein sequence ID" value="TNN67534.1"/>
    <property type="molecule type" value="Genomic_DNA"/>
</dbReference>
<name>A0A4Z2HRA8_9TELE</name>
<keyword evidence="2" id="KW-1185">Reference proteome</keyword>
<proteinExistence type="predicted"/>
<gene>
    <name evidence="1" type="ORF">EYF80_022207</name>
</gene>
<evidence type="ECO:0000313" key="1">
    <source>
        <dbReference type="EMBL" id="TNN67534.1"/>
    </source>
</evidence>
<dbReference type="Proteomes" id="UP000314294">
    <property type="component" value="Unassembled WGS sequence"/>
</dbReference>